<gene>
    <name evidence="2" type="ORF">METZ01_LOCUS422193</name>
</gene>
<name>A0A382XET4_9ZZZZ</name>
<evidence type="ECO:0000256" key="1">
    <source>
        <dbReference type="SAM" id="MobiDB-lite"/>
    </source>
</evidence>
<feature type="non-terminal residue" evidence="2">
    <location>
        <position position="36"/>
    </location>
</feature>
<proteinExistence type="predicted"/>
<sequence length="36" mass="3833">MVSFTAAKANIEPRMGPIQGVQPKPKAPPTNIGKKE</sequence>
<feature type="region of interest" description="Disordered" evidence="1">
    <location>
        <begin position="1"/>
        <end position="36"/>
    </location>
</feature>
<reference evidence="2" key="1">
    <citation type="submission" date="2018-05" db="EMBL/GenBank/DDBJ databases">
        <authorList>
            <person name="Lanie J.A."/>
            <person name="Ng W.-L."/>
            <person name="Kazmierczak K.M."/>
            <person name="Andrzejewski T.M."/>
            <person name="Davidsen T.M."/>
            <person name="Wayne K.J."/>
            <person name="Tettelin H."/>
            <person name="Glass J.I."/>
            <person name="Rusch D."/>
            <person name="Podicherti R."/>
            <person name="Tsui H.-C.T."/>
            <person name="Winkler M.E."/>
        </authorList>
    </citation>
    <scope>NUCLEOTIDE SEQUENCE</scope>
</reference>
<protein>
    <submittedName>
        <fullName evidence="2">Uncharacterized protein</fullName>
    </submittedName>
</protein>
<evidence type="ECO:0000313" key="2">
    <source>
        <dbReference type="EMBL" id="SVD69339.1"/>
    </source>
</evidence>
<dbReference type="EMBL" id="UINC01167055">
    <property type="protein sequence ID" value="SVD69339.1"/>
    <property type="molecule type" value="Genomic_DNA"/>
</dbReference>
<accession>A0A382XET4</accession>
<organism evidence="2">
    <name type="scientific">marine metagenome</name>
    <dbReference type="NCBI Taxonomy" id="408172"/>
    <lineage>
        <taxon>unclassified sequences</taxon>
        <taxon>metagenomes</taxon>
        <taxon>ecological metagenomes</taxon>
    </lineage>
</organism>
<dbReference type="AlphaFoldDB" id="A0A382XET4"/>